<evidence type="ECO:0000256" key="5">
    <source>
        <dbReference type="ARBA" id="ARBA00023163"/>
    </source>
</evidence>
<keyword evidence="1" id="KW-0547">Nucleotide-binding</keyword>
<dbReference type="InterPro" id="IPR003593">
    <property type="entry name" value="AAA+_ATPase"/>
</dbReference>
<dbReference type="InterPro" id="IPR058031">
    <property type="entry name" value="AAA_lid_NorR"/>
</dbReference>
<dbReference type="PATRIC" id="fig|1254432.3.peg.3815"/>
<protein>
    <submittedName>
        <fullName evidence="7">ATPase AAA</fullName>
    </submittedName>
</protein>
<keyword evidence="2" id="KW-0067">ATP-binding</keyword>
<dbReference type="Pfam" id="PF00158">
    <property type="entry name" value="Sigma54_activat"/>
    <property type="match status" value="1"/>
</dbReference>
<keyword evidence="5" id="KW-0804">Transcription</keyword>
<dbReference type="OrthoDB" id="5488837at2"/>
<feature type="domain" description="Sigma-54 factor interaction" evidence="6">
    <location>
        <begin position="208"/>
        <end position="439"/>
    </location>
</feature>
<sequence length="576" mass="63116">MQERIASLIAGLLRSQSFEDAASCALRGLLDLADEALASSRHAKRGVLLRGMVHVRPLDGYRKLLVVEEGAARPEAVSLPSATAWRWVAQHGSAVSIDVNAGKVRLHPTGASVVVREKRVLGGSFDSRESAQRLLARAASHLYVAPMRTPGGSVDGMITLEAECQSAIGQEFIWSACGEHLQLLADVAAPYLFALPPRPVAAAPDALLPVIGASMAGLVHMVRVFAEQEETILIGGPTGAGKSRLARWCHERSRRRSQRFESLDLMTVPEELQMGELFGWKKGAFSGAVADNPGSIARAEGGTLFIDEIDKLSLKAQAGLLHVLEERRYRPLGEGAGERKADVRFLVGSNADLQAAVRAGRFREDLYYRINVLPVKVPPLDDRADEIPLWADYMVSRRHREGVPEGHARVSDEAVRVLARSRWPGNLRQLDNIVRRAYALALVEAPEARRDMVLEARHVEQALEYEGKPEEPSLVRLLERAAAAFVAEAERRGRDGPPLDLDLGEVFRGFVMGAAARKLGSKEAAFRLFGRDGLVAHRNHHKVFRREVERVAALCREIGWSGDPPFHELLDAGDDG</sequence>
<dbReference type="GO" id="GO:0006355">
    <property type="term" value="P:regulation of DNA-templated transcription"/>
    <property type="evidence" value="ECO:0007669"/>
    <property type="project" value="InterPro"/>
</dbReference>
<dbReference type="PROSITE" id="PS00676">
    <property type="entry name" value="SIGMA54_INTERACT_2"/>
    <property type="match status" value="1"/>
</dbReference>
<dbReference type="GO" id="GO:0003677">
    <property type="term" value="F:DNA binding"/>
    <property type="evidence" value="ECO:0007669"/>
    <property type="project" value="UniProtKB-KW"/>
</dbReference>
<evidence type="ECO:0000313" key="7">
    <source>
        <dbReference type="EMBL" id="AGP32335.1"/>
    </source>
</evidence>
<dbReference type="KEGG" id="scu:SCE1572_16890"/>
<dbReference type="GO" id="GO:0005524">
    <property type="term" value="F:ATP binding"/>
    <property type="evidence" value="ECO:0007669"/>
    <property type="project" value="UniProtKB-KW"/>
</dbReference>
<dbReference type="STRING" id="1254432.SCE1572_16890"/>
<accession>S4XKL4</accession>
<keyword evidence="3" id="KW-0805">Transcription regulation</keyword>
<dbReference type="SMART" id="SM00382">
    <property type="entry name" value="AAA"/>
    <property type="match status" value="1"/>
</dbReference>
<organism evidence="7 8">
    <name type="scientific">Sorangium cellulosum So0157-2</name>
    <dbReference type="NCBI Taxonomy" id="1254432"/>
    <lineage>
        <taxon>Bacteria</taxon>
        <taxon>Pseudomonadati</taxon>
        <taxon>Myxococcota</taxon>
        <taxon>Polyangia</taxon>
        <taxon>Polyangiales</taxon>
        <taxon>Polyangiaceae</taxon>
        <taxon>Sorangium</taxon>
    </lineage>
</organism>
<dbReference type="InterPro" id="IPR027417">
    <property type="entry name" value="P-loop_NTPase"/>
</dbReference>
<dbReference type="InterPro" id="IPR002078">
    <property type="entry name" value="Sigma_54_int"/>
</dbReference>
<dbReference type="PROSITE" id="PS00688">
    <property type="entry name" value="SIGMA54_INTERACT_3"/>
    <property type="match status" value="1"/>
</dbReference>
<evidence type="ECO:0000256" key="4">
    <source>
        <dbReference type="ARBA" id="ARBA00023125"/>
    </source>
</evidence>
<dbReference type="eggNOG" id="COG3829">
    <property type="taxonomic scope" value="Bacteria"/>
</dbReference>
<dbReference type="SUPFAM" id="SSF52540">
    <property type="entry name" value="P-loop containing nucleoside triphosphate hydrolases"/>
    <property type="match status" value="1"/>
</dbReference>
<dbReference type="Gene3D" id="3.40.50.300">
    <property type="entry name" value="P-loop containing nucleotide triphosphate hydrolases"/>
    <property type="match status" value="1"/>
</dbReference>
<evidence type="ECO:0000256" key="3">
    <source>
        <dbReference type="ARBA" id="ARBA00023015"/>
    </source>
</evidence>
<dbReference type="EMBL" id="CP003969">
    <property type="protein sequence ID" value="AGP32335.1"/>
    <property type="molecule type" value="Genomic_DNA"/>
</dbReference>
<gene>
    <name evidence="7" type="ORF">SCE1572_16890</name>
</gene>
<dbReference type="InterPro" id="IPR025943">
    <property type="entry name" value="Sigma_54_int_dom_ATP-bd_2"/>
</dbReference>
<evidence type="ECO:0000256" key="1">
    <source>
        <dbReference type="ARBA" id="ARBA00022741"/>
    </source>
</evidence>
<dbReference type="Proteomes" id="UP000014803">
    <property type="component" value="Chromosome"/>
</dbReference>
<dbReference type="RefSeq" id="WP_020735324.1">
    <property type="nucleotide sequence ID" value="NC_021658.1"/>
</dbReference>
<name>S4XKL4_SORCE</name>
<evidence type="ECO:0000256" key="2">
    <source>
        <dbReference type="ARBA" id="ARBA00022840"/>
    </source>
</evidence>
<evidence type="ECO:0000259" key="6">
    <source>
        <dbReference type="PROSITE" id="PS50045"/>
    </source>
</evidence>
<evidence type="ECO:0000313" key="8">
    <source>
        <dbReference type="Proteomes" id="UP000014803"/>
    </source>
</evidence>
<dbReference type="Pfam" id="PF25601">
    <property type="entry name" value="AAA_lid_14"/>
    <property type="match status" value="1"/>
</dbReference>
<keyword evidence="4" id="KW-0238">DNA-binding</keyword>
<dbReference type="AlphaFoldDB" id="S4XKL4"/>
<dbReference type="PANTHER" id="PTHR32071:SF14">
    <property type="entry name" value="TRANSCRIPTIONAL REGULATORY PROTEIN RTCR"/>
    <property type="match status" value="1"/>
</dbReference>
<dbReference type="PROSITE" id="PS50045">
    <property type="entry name" value="SIGMA54_INTERACT_4"/>
    <property type="match status" value="1"/>
</dbReference>
<dbReference type="InterPro" id="IPR025944">
    <property type="entry name" value="Sigma_54_int_dom_CS"/>
</dbReference>
<dbReference type="Gene3D" id="1.10.8.60">
    <property type="match status" value="1"/>
</dbReference>
<dbReference type="PANTHER" id="PTHR32071">
    <property type="entry name" value="TRANSCRIPTIONAL REGULATORY PROTEIN"/>
    <property type="match status" value="1"/>
</dbReference>
<dbReference type="HOGENOM" id="CLU_453342_0_0_7"/>
<reference evidence="7 8" key="1">
    <citation type="journal article" date="2013" name="Sci. Rep.">
        <title>Extraordinary expansion of a Sorangium cellulosum genome from an alkaline milieu.</title>
        <authorList>
            <person name="Han K."/>
            <person name="Li Z.F."/>
            <person name="Peng R."/>
            <person name="Zhu L.P."/>
            <person name="Zhou T."/>
            <person name="Wang L.G."/>
            <person name="Li S.G."/>
            <person name="Zhang X.B."/>
            <person name="Hu W."/>
            <person name="Wu Z.H."/>
            <person name="Qin N."/>
            <person name="Li Y.Z."/>
        </authorList>
    </citation>
    <scope>NUCLEOTIDE SEQUENCE [LARGE SCALE GENOMIC DNA]</scope>
    <source>
        <strain evidence="7 8">So0157-2</strain>
    </source>
</reference>
<proteinExistence type="predicted"/>
<dbReference type="CDD" id="cd00009">
    <property type="entry name" value="AAA"/>
    <property type="match status" value="1"/>
</dbReference>